<dbReference type="GO" id="GO:0031080">
    <property type="term" value="C:nuclear pore outer ring"/>
    <property type="evidence" value="ECO:0007669"/>
    <property type="project" value="TreeGrafter"/>
</dbReference>
<name>A0A238FNS7_9BASI</name>
<dbReference type="GO" id="GO:0031965">
    <property type="term" value="C:nuclear membrane"/>
    <property type="evidence" value="ECO:0007669"/>
    <property type="project" value="UniProtKB-UniRule"/>
</dbReference>
<feature type="compositionally biased region" description="Acidic residues" evidence="10">
    <location>
        <begin position="621"/>
        <end position="639"/>
    </location>
</feature>
<accession>A0A238FNS7</accession>
<dbReference type="PANTHER" id="PTHR13373:SF21">
    <property type="entry name" value="NUCLEAR PORE COMPLEX PROTEIN NUP85"/>
    <property type="match status" value="1"/>
</dbReference>
<dbReference type="GO" id="GO:0045893">
    <property type="term" value="P:positive regulation of DNA-templated transcription"/>
    <property type="evidence" value="ECO:0007669"/>
    <property type="project" value="TreeGrafter"/>
</dbReference>
<feature type="compositionally biased region" description="Polar residues" evidence="10">
    <location>
        <begin position="16"/>
        <end position="29"/>
    </location>
</feature>
<evidence type="ECO:0000256" key="1">
    <source>
        <dbReference type="ARBA" id="ARBA00004567"/>
    </source>
</evidence>
<comment type="subunit">
    <text evidence="9">Component of the nuclear pore complex (NPC).</text>
</comment>
<evidence type="ECO:0000256" key="6">
    <source>
        <dbReference type="ARBA" id="ARBA00023010"/>
    </source>
</evidence>
<evidence type="ECO:0000256" key="2">
    <source>
        <dbReference type="ARBA" id="ARBA00005573"/>
    </source>
</evidence>
<dbReference type="OrthoDB" id="17644at2759"/>
<evidence type="ECO:0000256" key="4">
    <source>
        <dbReference type="ARBA" id="ARBA00022816"/>
    </source>
</evidence>
<organism evidence="11 12">
    <name type="scientific">Microbotryum intermedium</name>
    <dbReference type="NCBI Taxonomy" id="269621"/>
    <lineage>
        <taxon>Eukaryota</taxon>
        <taxon>Fungi</taxon>
        <taxon>Dikarya</taxon>
        <taxon>Basidiomycota</taxon>
        <taxon>Pucciniomycotina</taxon>
        <taxon>Microbotryomycetes</taxon>
        <taxon>Microbotryales</taxon>
        <taxon>Microbotryaceae</taxon>
        <taxon>Microbotryum</taxon>
    </lineage>
</organism>
<dbReference type="AlphaFoldDB" id="A0A238FNS7"/>
<keyword evidence="12" id="KW-1185">Reference proteome</keyword>
<dbReference type="PANTHER" id="PTHR13373">
    <property type="entry name" value="FROUNT PROTEIN-RELATED"/>
    <property type="match status" value="1"/>
</dbReference>
<keyword evidence="7 9" id="KW-0906">Nuclear pore complex</keyword>
<evidence type="ECO:0000256" key="9">
    <source>
        <dbReference type="RuleBase" id="RU365073"/>
    </source>
</evidence>
<gene>
    <name evidence="11" type="ORF">BQ2448_7864</name>
</gene>
<evidence type="ECO:0000256" key="5">
    <source>
        <dbReference type="ARBA" id="ARBA00022927"/>
    </source>
</evidence>
<dbReference type="GO" id="GO:0006606">
    <property type="term" value="P:protein import into nucleus"/>
    <property type="evidence" value="ECO:0007669"/>
    <property type="project" value="TreeGrafter"/>
</dbReference>
<dbReference type="Pfam" id="PF07575">
    <property type="entry name" value="Nucleopor_Nup85"/>
    <property type="match status" value="1"/>
</dbReference>
<dbReference type="GO" id="GO:0017056">
    <property type="term" value="F:structural constituent of nuclear pore"/>
    <property type="evidence" value="ECO:0007669"/>
    <property type="project" value="TreeGrafter"/>
</dbReference>
<feature type="region of interest" description="Disordered" evidence="10">
    <location>
        <begin position="1"/>
        <end position="49"/>
    </location>
</feature>
<keyword evidence="9" id="KW-0472">Membrane</keyword>
<evidence type="ECO:0000313" key="11">
    <source>
        <dbReference type="EMBL" id="SCV74835.1"/>
    </source>
</evidence>
<dbReference type="EMBL" id="FMSP01000024">
    <property type="protein sequence ID" value="SCV74835.1"/>
    <property type="molecule type" value="Genomic_DNA"/>
</dbReference>
<keyword evidence="6 9" id="KW-0811">Translocation</keyword>
<comment type="function">
    <text evidence="9">Functions as a component of the nuclear pore complex (NPC).</text>
</comment>
<evidence type="ECO:0000313" key="12">
    <source>
        <dbReference type="Proteomes" id="UP000198372"/>
    </source>
</evidence>
<reference evidence="12" key="1">
    <citation type="submission" date="2016-09" db="EMBL/GenBank/DDBJ databases">
        <authorList>
            <person name="Jeantristanb JTB J.-T."/>
            <person name="Ricardo R."/>
        </authorList>
    </citation>
    <scope>NUCLEOTIDE SEQUENCE [LARGE SCALE GENOMIC DNA]</scope>
</reference>
<dbReference type="GO" id="GO:0006406">
    <property type="term" value="P:mRNA export from nucleus"/>
    <property type="evidence" value="ECO:0007669"/>
    <property type="project" value="TreeGrafter"/>
</dbReference>
<evidence type="ECO:0000256" key="8">
    <source>
        <dbReference type="ARBA" id="ARBA00023242"/>
    </source>
</evidence>
<evidence type="ECO:0000256" key="7">
    <source>
        <dbReference type="ARBA" id="ARBA00023132"/>
    </source>
</evidence>
<evidence type="ECO:0000256" key="3">
    <source>
        <dbReference type="ARBA" id="ARBA00022448"/>
    </source>
</evidence>
<dbReference type="STRING" id="269621.A0A238FNS7"/>
<sequence>MTTPRVHLQPPAPAHTTLQPAWNPLSPNQLVLVPTPQSTSRTATTSTQQQQGQQLLYYASSQGASTSTSKGSALSSYSRDFVVSTWTLFASLQKIAKQEEQNQALKGVKSGFGSDELGVPTPETIKYYNRISKLYRGAVVNEWNKIQNGSTTSPSIQPHELALLHSTLSLTEILYLPQDGHGQGVVGEELLHWLNTLDPSPSKEQGEALADLARPWEREDDFWEYLYKCILRAHLVSAQALLNLLASHHPSAWVQRVASHAIDLIASFPRSTKHESEMGFEKAFRNWRANATRVAARFQSGVEDDHELGEDGEERDRWVTGFEVVFGLLKGDQEVVLKRCEDWRERVCTWGVWVDPRFKRVEVDQVLGSEKDFAKDEEQGGEGFRDTEEEVQYALFKGDVGKALKVIHRVSGWLAAHLSDLLDKVGVVQPPPLRGSKALGRDRDEFETRLRDWFVMRYAEELWETDVGLWRVVVEYFGSGCGEEGRVRMGKVLRGVDIFGEGGEGEGEKEQGEREGQERLVEEVLATAAEHGLEEDVVAICKTYSEHLISLSRYGAALAFCVRSGDLKRVSRIADRILDEYLTNGQDAFVRCVDEIPVSLLRPSKGRRGKGSARAGATSGDGDDHEVMSDEEMAEDDSDLDTIQQDDIDEDNEDQPSLAPFSTRLAFLARYRDFFALYAKGERRQAAKLLCLLLSSNVAPKRIWAVLLVDSVGLLVDESEATPLVDTEECYELMRCLEEITSPILAGDGDFEDVYGHLDALGKLMNGGRAAENGDERTRKELGRRGMKQLDVVRGALASCLARGVCLV</sequence>
<feature type="compositionally biased region" description="Low complexity" evidence="10">
    <location>
        <begin position="37"/>
        <end position="49"/>
    </location>
</feature>
<proteinExistence type="inferred from homology"/>
<keyword evidence="3 9" id="KW-0813">Transport</keyword>
<keyword evidence="8 9" id="KW-0539">Nucleus</keyword>
<feature type="region of interest" description="Disordered" evidence="10">
    <location>
        <begin position="604"/>
        <end position="639"/>
    </location>
</feature>
<keyword evidence="5 9" id="KW-0653">Protein transport</keyword>
<comment type="similarity">
    <text evidence="2 9">Belongs to the nucleoporin Nup85 family.</text>
</comment>
<protein>
    <recommendedName>
        <fullName evidence="9">Nuclear pore complex protein Nup85</fullName>
    </recommendedName>
</protein>
<comment type="subcellular location">
    <subcellularLocation>
        <location evidence="1 9">Nucleus</location>
        <location evidence="1 9">Nuclear pore complex</location>
    </subcellularLocation>
</comment>
<dbReference type="Proteomes" id="UP000198372">
    <property type="component" value="Unassembled WGS sequence"/>
</dbReference>
<dbReference type="InterPro" id="IPR011502">
    <property type="entry name" value="Nucleoporin_Nup85"/>
</dbReference>
<evidence type="ECO:0000256" key="10">
    <source>
        <dbReference type="SAM" id="MobiDB-lite"/>
    </source>
</evidence>
<keyword evidence="4 9" id="KW-0509">mRNA transport</keyword>